<organism evidence="1 2">
    <name type="scientific">Pseudoroseomonas ludipueritiae</name>
    <dbReference type="NCBI Taxonomy" id="198093"/>
    <lineage>
        <taxon>Bacteria</taxon>
        <taxon>Pseudomonadati</taxon>
        <taxon>Pseudomonadota</taxon>
        <taxon>Alphaproteobacteria</taxon>
        <taxon>Acetobacterales</taxon>
        <taxon>Acetobacteraceae</taxon>
        <taxon>Pseudoroseomonas</taxon>
    </lineage>
</organism>
<comment type="caution">
    <text evidence="1">The sequence shown here is derived from an EMBL/GenBank/DDBJ whole genome shotgun (WGS) entry which is preliminary data.</text>
</comment>
<sequence>MLVHQQRWYVASMPPSPTSDRPTELLNAAERDLIRRELCVRFGRPPALAEGIFLRVWRSGPLAGQPKVPAAVQSMVDRGLMVVRAGSPHMARAHFTEEGLEALRWLAAQRRGLDPAQFAHVRQELGLGAPQADG</sequence>
<dbReference type="RefSeq" id="WP_187777364.1">
    <property type="nucleotide sequence ID" value="NZ_JACTUZ010000009.1"/>
</dbReference>
<dbReference type="Proteomes" id="UP000603940">
    <property type="component" value="Unassembled WGS sequence"/>
</dbReference>
<dbReference type="EMBL" id="JACTUZ010000009">
    <property type="protein sequence ID" value="MBC9176202.1"/>
    <property type="molecule type" value="Genomic_DNA"/>
</dbReference>
<name>A0ABR7R3E2_9PROT</name>
<evidence type="ECO:0000313" key="1">
    <source>
        <dbReference type="EMBL" id="MBC9176202.1"/>
    </source>
</evidence>
<keyword evidence="2" id="KW-1185">Reference proteome</keyword>
<protein>
    <submittedName>
        <fullName evidence="1">Uncharacterized protein</fullName>
    </submittedName>
</protein>
<evidence type="ECO:0000313" key="2">
    <source>
        <dbReference type="Proteomes" id="UP000603940"/>
    </source>
</evidence>
<proteinExistence type="predicted"/>
<reference evidence="1 2" key="1">
    <citation type="journal article" date="2009" name="Int. J. Syst. Evol. Microbiol.">
        <title>Transfer of Teichococcus ludipueritiae and Muricoccus roseus to the genus Roseomonas, as Roseomonas ludipueritiae comb. nov. and Roseomonas rosea comb. nov., respectively, and emended description of the genus Roseomonas.</title>
        <authorList>
            <person name="Sanchez-Porro C."/>
            <person name="Gallego V."/>
            <person name="Busse H.J."/>
            <person name="Kampfer P."/>
            <person name="Ventosa A."/>
        </authorList>
    </citation>
    <scope>NUCLEOTIDE SEQUENCE [LARGE SCALE GENOMIC DNA]</scope>
    <source>
        <strain evidence="1 2">DSM 14915</strain>
    </source>
</reference>
<accession>A0ABR7R3E2</accession>
<gene>
    <name evidence="1" type="ORF">IBL25_04515</name>
</gene>